<keyword evidence="13" id="KW-1185">Reference proteome</keyword>
<keyword evidence="8" id="KW-0274">FAD</keyword>
<proteinExistence type="inferred from homology"/>
<comment type="caution">
    <text evidence="12">The sequence shown here is derived from an EMBL/GenBank/DDBJ whole genome shotgun (WGS) entry which is preliminary data.</text>
</comment>
<reference evidence="12 13" key="1">
    <citation type="journal article" date="2014" name="Int. J. Syst. Evol. Microbiol.">
        <title>Solimonas terrae sp. nov., isolated from soil.</title>
        <authorList>
            <person name="Kim S.J."/>
            <person name="Moon J.Y."/>
            <person name="Weon H.Y."/>
            <person name="Ahn J.H."/>
            <person name="Chen W.M."/>
            <person name="Kwon S.W."/>
        </authorList>
    </citation>
    <scope>NUCLEOTIDE SEQUENCE [LARGE SCALE GENOMIC DNA]</scope>
    <source>
        <strain evidence="12 13">KIS83-12</strain>
    </source>
</reference>
<dbReference type="InterPro" id="IPR024932">
    <property type="entry name" value="ApbE"/>
</dbReference>
<gene>
    <name evidence="12" type="ORF">G7Y85_06445</name>
</gene>
<comment type="cofactor">
    <cofactor evidence="1">
        <name>Mg(2+)</name>
        <dbReference type="ChEBI" id="CHEBI:18420"/>
    </cofactor>
</comment>
<sequence>MRVEASGLADDALAGAIDAAYARIEEVEQALSFHRPDSELQTLHRSAMHGAQRVGTDLWNVLVASRDFWTRSGGVFDPAVAAALVRDGLLPEPASLVAPDANTDFGVVELLADQHVRLRQAVWLDFGGIAKGYAVDQALAVLRAAGAGSACVNAGGDLACFGKEQTIALRDPRAPTGLARVVRLRDAACATSGHYFQPRALRDGRDRSAQCRRGSVSVIAASCMNADALTKIVWAARPAAAALLDQCAARVVELATDDGVAVEPVPADTL</sequence>
<comment type="similarity">
    <text evidence="2">Belongs to the ApbE family.</text>
</comment>
<dbReference type="InterPro" id="IPR003374">
    <property type="entry name" value="ApbE-like_sf"/>
</dbReference>
<keyword evidence="7" id="KW-0479">Metal-binding</keyword>
<comment type="catalytic activity">
    <reaction evidence="11">
        <text>L-threonyl-[protein] + FAD = FMN-L-threonyl-[protein] + AMP + H(+)</text>
        <dbReference type="Rhea" id="RHEA:36847"/>
        <dbReference type="Rhea" id="RHEA-COMP:11060"/>
        <dbReference type="Rhea" id="RHEA-COMP:11061"/>
        <dbReference type="ChEBI" id="CHEBI:15378"/>
        <dbReference type="ChEBI" id="CHEBI:30013"/>
        <dbReference type="ChEBI" id="CHEBI:57692"/>
        <dbReference type="ChEBI" id="CHEBI:74257"/>
        <dbReference type="ChEBI" id="CHEBI:456215"/>
        <dbReference type="EC" id="2.7.1.180"/>
    </reaction>
</comment>
<evidence type="ECO:0000256" key="9">
    <source>
        <dbReference type="ARBA" id="ARBA00022842"/>
    </source>
</evidence>
<keyword evidence="9" id="KW-0460">Magnesium</keyword>
<dbReference type="AlphaFoldDB" id="A0A6M2BPW1"/>
<evidence type="ECO:0000256" key="1">
    <source>
        <dbReference type="ARBA" id="ARBA00001946"/>
    </source>
</evidence>
<evidence type="ECO:0000256" key="7">
    <source>
        <dbReference type="ARBA" id="ARBA00022723"/>
    </source>
</evidence>
<evidence type="ECO:0000256" key="5">
    <source>
        <dbReference type="ARBA" id="ARBA00022630"/>
    </source>
</evidence>
<evidence type="ECO:0000256" key="2">
    <source>
        <dbReference type="ARBA" id="ARBA00008282"/>
    </source>
</evidence>
<evidence type="ECO:0000256" key="4">
    <source>
        <dbReference type="ARBA" id="ARBA00016337"/>
    </source>
</evidence>
<evidence type="ECO:0000256" key="6">
    <source>
        <dbReference type="ARBA" id="ARBA00022679"/>
    </source>
</evidence>
<evidence type="ECO:0000256" key="10">
    <source>
        <dbReference type="ARBA" id="ARBA00031306"/>
    </source>
</evidence>
<dbReference type="RefSeq" id="WP_166253690.1">
    <property type="nucleotide sequence ID" value="NZ_JAAMOW010000003.1"/>
</dbReference>
<evidence type="ECO:0000313" key="12">
    <source>
        <dbReference type="EMBL" id="NGY04394.1"/>
    </source>
</evidence>
<dbReference type="EC" id="2.7.1.180" evidence="3"/>
<evidence type="ECO:0000256" key="3">
    <source>
        <dbReference type="ARBA" id="ARBA00011955"/>
    </source>
</evidence>
<dbReference type="EMBL" id="JAAMOW010000003">
    <property type="protein sequence ID" value="NGY04394.1"/>
    <property type="molecule type" value="Genomic_DNA"/>
</dbReference>
<dbReference type="Proteomes" id="UP000472676">
    <property type="component" value="Unassembled WGS sequence"/>
</dbReference>
<name>A0A6M2BPW1_9GAMM</name>
<dbReference type="Pfam" id="PF02424">
    <property type="entry name" value="ApbE"/>
    <property type="match status" value="1"/>
</dbReference>
<organism evidence="12 13">
    <name type="scientific">Solimonas terrae</name>
    <dbReference type="NCBI Taxonomy" id="1396819"/>
    <lineage>
        <taxon>Bacteria</taxon>
        <taxon>Pseudomonadati</taxon>
        <taxon>Pseudomonadota</taxon>
        <taxon>Gammaproteobacteria</taxon>
        <taxon>Nevskiales</taxon>
        <taxon>Nevskiaceae</taxon>
        <taxon>Solimonas</taxon>
    </lineage>
</organism>
<dbReference type="Gene3D" id="3.10.520.10">
    <property type="entry name" value="ApbE-like domains"/>
    <property type="match status" value="1"/>
</dbReference>
<keyword evidence="5" id="KW-0285">Flavoprotein</keyword>
<accession>A0A6M2BPW1</accession>
<dbReference type="SUPFAM" id="SSF143631">
    <property type="entry name" value="ApbE-like"/>
    <property type="match status" value="1"/>
</dbReference>
<evidence type="ECO:0000313" key="13">
    <source>
        <dbReference type="Proteomes" id="UP000472676"/>
    </source>
</evidence>
<dbReference type="GO" id="GO:0046872">
    <property type="term" value="F:metal ion binding"/>
    <property type="evidence" value="ECO:0007669"/>
    <property type="project" value="UniProtKB-KW"/>
</dbReference>
<evidence type="ECO:0000256" key="11">
    <source>
        <dbReference type="ARBA" id="ARBA00048540"/>
    </source>
</evidence>
<dbReference type="PANTHER" id="PTHR30040:SF2">
    <property type="entry name" value="FAD:PROTEIN FMN TRANSFERASE"/>
    <property type="match status" value="1"/>
</dbReference>
<evidence type="ECO:0000256" key="8">
    <source>
        <dbReference type="ARBA" id="ARBA00022827"/>
    </source>
</evidence>
<protein>
    <recommendedName>
        <fullName evidence="4">FAD:protein FMN transferase</fullName>
        <ecNumber evidence="3">2.7.1.180</ecNumber>
    </recommendedName>
    <alternativeName>
        <fullName evidence="10">Flavin transferase</fullName>
    </alternativeName>
</protein>
<keyword evidence="6 12" id="KW-0808">Transferase</keyword>
<dbReference type="PANTHER" id="PTHR30040">
    <property type="entry name" value="THIAMINE BIOSYNTHESIS LIPOPROTEIN APBE"/>
    <property type="match status" value="1"/>
</dbReference>
<dbReference type="GO" id="GO:0016740">
    <property type="term" value="F:transferase activity"/>
    <property type="evidence" value="ECO:0007669"/>
    <property type="project" value="UniProtKB-KW"/>
</dbReference>